<dbReference type="AlphaFoldDB" id="A0A8D9EBC0"/>
<feature type="region of interest" description="Disordered" evidence="1">
    <location>
        <begin position="87"/>
        <end position="111"/>
    </location>
</feature>
<reference evidence="2" key="1">
    <citation type="submission" date="2021-05" db="EMBL/GenBank/DDBJ databases">
        <authorList>
            <person name="Alioto T."/>
            <person name="Alioto T."/>
            <person name="Gomez Garrido J."/>
        </authorList>
    </citation>
    <scope>NUCLEOTIDE SEQUENCE</scope>
</reference>
<accession>A0A8D9EBC0</accession>
<organism evidence="2">
    <name type="scientific">Cacopsylla melanoneura</name>
    <dbReference type="NCBI Taxonomy" id="428564"/>
    <lineage>
        <taxon>Eukaryota</taxon>
        <taxon>Metazoa</taxon>
        <taxon>Ecdysozoa</taxon>
        <taxon>Arthropoda</taxon>
        <taxon>Hexapoda</taxon>
        <taxon>Insecta</taxon>
        <taxon>Pterygota</taxon>
        <taxon>Neoptera</taxon>
        <taxon>Paraneoptera</taxon>
        <taxon>Hemiptera</taxon>
        <taxon>Sternorrhyncha</taxon>
        <taxon>Psylloidea</taxon>
        <taxon>Psyllidae</taxon>
        <taxon>Psyllinae</taxon>
        <taxon>Cacopsylla</taxon>
    </lineage>
</organism>
<dbReference type="EMBL" id="HBUF01497299">
    <property type="protein sequence ID" value="CAG6745485.1"/>
    <property type="molecule type" value="Transcribed_RNA"/>
</dbReference>
<sequence>MVSKIVILIGIIHFDKFEKLRGISIKVFGRSYRPTRKTKRVIREGRPDTKLTAFWKQTLPFERLAAEQEEEERLAAETLEQERMEERLAAESMDSGLSRDKNKKYSRCNRS</sequence>
<feature type="compositionally biased region" description="Basic residues" evidence="1">
    <location>
        <begin position="101"/>
        <end position="111"/>
    </location>
</feature>
<name>A0A8D9EBC0_9HEMI</name>
<proteinExistence type="predicted"/>
<evidence type="ECO:0000313" key="2">
    <source>
        <dbReference type="EMBL" id="CAG6745485.1"/>
    </source>
</evidence>
<protein>
    <submittedName>
        <fullName evidence="2">Uncharacterized protein</fullName>
    </submittedName>
</protein>
<evidence type="ECO:0000256" key="1">
    <source>
        <dbReference type="SAM" id="MobiDB-lite"/>
    </source>
</evidence>